<feature type="compositionally biased region" description="Basic and acidic residues" evidence="1">
    <location>
        <begin position="30"/>
        <end position="48"/>
    </location>
</feature>
<feature type="region of interest" description="Disordered" evidence="1">
    <location>
        <begin position="106"/>
        <end position="135"/>
    </location>
</feature>
<dbReference type="AlphaFoldDB" id="A0A4R6T4F9"/>
<evidence type="ECO:0000313" key="3">
    <source>
        <dbReference type="EMBL" id="TDQ12950.1"/>
    </source>
</evidence>
<accession>A0A4R6T4F9</accession>
<keyword evidence="2" id="KW-0732">Signal</keyword>
<feature type="compositionally biased region" description="Polar residues" evidence="1">
    <location>
        <begin position="17"/>
        <end position="26"/>
    </location>
</feature>
<dbReference type="InterPro" id="IPR032612">
    <property type="entry name" value="DUF4890"/>
</dbReference>
<name>A0A4R6T4F9_9BACT</name>
<evidence type="ECO:0000256" key="2">
    <source>
        <dbReference type="SAM" id="SignalP"/>
    </source>
</evidence>
<dbReference type="EMBL" id="SNYF01000012">
    <property type="protein sequence ID" value="TDQ12950.1"/>
    <property type="molecule type" value="Genomic_DNA"/>
</dbReference>
<evidence type="ECO:0000313" key="4">
    <source>
        <dbReference type="Proteomes" id="UP000294535"/>
    </source>
</evidence>
<dbReference type="Pfam" id="PF16231">
    <property type="entry name" value="DUF4890"/>
    <property type="match status" value="1"/>
</dbReference>
<keyword evidence="4" id="KW-1185">Reference proteome</keyword>
<reference evidence="3 4" key="1">
    <citation type="submission" date="2019-03" db="EMBL/GenBank/DDBJ databases">
        <title>Genomic Encyclopedia of Type Strains, Phase III (KMG-III): the genomes of soil and plant-associated and newly described type strains.</title>
        <authorList>
            <person name="Whitman W."/>
        </authorList>
    </citation>
    <scope>NUCLEOTIDE SEQUENCE [LARGE SCALE GENOMIC DNA]</scope>
    <source>
        <strain evidence="3 4">CECT 8446</strain>
    </source>
</reference>
<gene>
    <name evidence="3" type="ORF">DFQ04_3684</name>
</gene>
<feature type="region of interest" description="Disordered" evidence="1">
    <location>
        <begin position="67"/>
        <end position="87"/>
    </location>
</feature>
<comment type="caution">
    <text evidence="3">The sequence shown here is derived from an EMBL/GenBank/DDBJ whole genome shotgun (WGS) entry which is preliminary data.</text>
</comment>
<evidence type="ECO:0000256" key="1">
    <source>
        <dbReference type="SAM" id="MobiDB-lite"/>
    </source>
</evidence>
<dbReference type="RefSeq" id="WP_133558529.1">
    <property type="nucleotide sequence ID" value="NZ_SNYF01000012.1"/>
</dbReference>
<feature type="signal peptide" evidence="2">
    <location>
        <begin position="1"/>
        <end position="20"/>
    </location>
</feature>
<organism evidence="3 4">
    <name type="scientific">Algoriphagus boseongensis</name>
    <dbReference type="NCBI Taxonomy" id="1442587"/>
    <lineage>
        <taxon>Bacteria</taxon>
        <taxon>Pseudomonadati</taxon>
        <taxon>Bacteroidota</taxon>
        <taxon>Cytophagia</taxon>
        <taxon>Cytophagales</taxon>
        <taxon>Cyclobacteriaceae</taxon>
        <taxon>Algoriphagus</taxon>
    </lineage>
</organism>
<dbReference type="Proteomes" id="UP000294535">
    <property type="component" value="Unassembled WGS sequence"/>
</dbReference>
<feature type="chain" id="PRO_5020388769" evidence="2">
    <location>
        <begin position="21"/>
        <end position="135"/>
    </location>
</feature>
<proteinExistence type="predicted"/>
<feature type="region of interest" description="Disordered" evidence="1">
    <location>
        <begin position="17"/>
        <end position="48"/>
    </location>
</feature>
<sequence length="135" mass="15737">MKKWMIGAAFLVFTSLGVTAQQQSKTPPSPEERAQRMTERMAEKLGLSEEQKKQIYEVNLENAAKRQTEMEAQKAERQAKQAEMKAQEEKINQILTEEQRKQWEEIKMENRDRRRPGGQVHDRGEIRRGPRGGNN</sequence>
<protein>
    <submittedName>
        <fullName evidence="3">Uncharacterized protein DUF4890</fullName>
    </submittedName>
</protein>
<dbReference type="OrthoDB" id="978077at2"/>